<evidence type="ECO:0000256" key="2">
    <source>
        <dbReference type="SAM" id="MobiDB-lite"/>
    </source>
</evidence>
<dbReference type="GO" id="GO:0007165">
    <property type="term" value="P:signal transduction"/>
    <property type="evidence" value="ECO:0007669"/>
    <property type="project" value="InterPro"/>
</dbReference>
<dbReference type="Pfam" id="PF14560">
    <property type="entry name" value="Ubiquitin_2"/>
    <property type="match status" value="1"/>
</dbReference>
<sequence length="1188" mass="136518">MATNQTCLDIRDLIDVLDLLKKCAFQRTKWQELGLRLGLLKDTLEAIKTEQHGDVNQCLTECLSHWLRRADNVDSRGGANLDSLSDALGSMNETAVAEKLKHQVLIKIFNNRHTVLSQCLCDCTAIARLLYGERMLTQEAVSKVVSASPSIPNQREALLTAVKEAVQTDPNSLHTFANVLCTISTNVSLGLTILDDISKYFPTLEVGMQDTSPSDGAVASNSSSQPLSPPAAVQVPVPKGLLEDFTSMRMSYGSMFYHVGIIFKQKRCSLKKIKEFLSCCGAALSEKVKKCRDISSILRLIQNECSLTNIALLHSVVEKMNITEADEHIKAYKAELKKFCETLSISLCLKERFASIPPLKCEAVIFVLDWKPEKLFLKDIEDLLAKASGKLLKIQFIEPSESICVTCSFPFSDVGFTVLRMIESIHILMGQGLKKLTIGNLTLWRRQDVRQKELKEKDQDLLQHTEVISYIILEEAEYKLRDTIKSKEKEVVELKQVLEEEPLGKELTTLRSQFNEIQKENKELSDKLSKMKIEYLRSLTSNTDSAASRVIRGMTFEIDDCKFHLEAMTRSDYQPLVDNKKLIEKLQERITLMNIELMTEREHNEKIIKDMKDHLKKIEEKRQRKKKQKTEEEMCTIYLCCNHPVTGELINSFLEVHKDELLPSVLDKAYELMNLAPHVPIERCRLVKYDYRNKVMEQSFDLDEYQHQTIGQIMSVADYRYSFALFLETRKENETFKKYNEQGINLKVSMVDLSAGEVGLAKPMRGEEGWTVEELKQHIGEVFNINPSCMRIVKEKYTGISDVSDVGGTLKEILNKRDKLLYVLSDLKDYQKEFKDSLMYRYVDFHVNLITLDITMPPAPGPITTPTTTEGGIIMKIISINEENKGRERKMQVQVSSSITLAQLKEELAPLIGVPPTGFRVYRISDNEEYEIEELEKTLKYMYIESGPKLRVKLGRALRRGEYRVKLYLLQVNNTEFCTFMMESIVAKGTPVREFKKQIIEEAKVQGIDCVLELDKMRLRYKKGVYPDTVYLDHQVIDTSMGMYVEPLKGPEKKKHDRQSQVYVIRWHPSQCSVDPIEEIILDNRYDPKDFIGKLSELSGVPAKYIYRTGSRLFPVEISCLDIENKLEWYSVTSGRYPLGLYGDGHVTYYKDNRETMKELTDEERSEIQEAEEARLRRIRECRLKHWH</sequence>
<evidence type="ECO:0000259" key="3">
    <source>
        <dbReference type="PROSITE" id="PS50017"/>
    </source>
</evidence>
<feature type="compositionally biased region" description="Polar residues" evidence="2">
    <location>
        <begin position="212"/>
        <end position="226"/>
    </location>
</feature>
<dbReference type="Pfam" id="PF19718">
    <property type="entry name" value="USP47_C"/>
    <property type="match status" value="1"/>
</dbReference>
<dbReference type="PROSITE" id="PS50017">
    <property type="entry name" value="DEATH_DOMAIN"/>
    <property type="match status" value="1"/>
</dbReference>
<reference evidence="4" key="1">
    <citation type="submission" date="2017-05" db="UniProtKB">
        <authorList>
            <consortium name="EnsemblMetazoa"/>
        </authorList>
    </citation>
    <scope>IDENTIFICATION</scope>
</reference>
<accession>A0A1X7THS6</accession>
<dbReference type="OrthoDB" id="289038at2759"/>
<dbReference type="AlphaFoldDB" id="A0A1X7THS6"/>
<proteinExistence type="predicted"/>
<dbReference type="Pfam" id="PF00531">
    <property type="entry name" value="Death"/>
    <property type="match status" value="1"/>
</dbReference>
<dbReference type="InterPro" id="IPR000626">
    <property type="entry name" value="Ubiquitin-like_dom"/>
</dbReference>
<feature type="domain" description="Death" evidence="3">
    <location>
        <begin position="29"/>
        <end position="104"/>
    </location>
</feature>
<name>A0A1X7THS6_AMPQE</name>
<dbReference type="InterPro" id="IPR000488">
    <property type="entry name" value="Death_dom"/>
</dbReference>
<protein>
    <recommendedName>
        <fullName evidence="3">Death domain-containing protein</fullName>
    </recommendedName>
</protein>
<dbReference type="EnsemblMetazoa" id="Aqu2.1.14251_001">
    <property type="protein sequence ID" value="Aqu2.1.14251_001"/>
    <property type="gene ID" value="Aqu2.1.14251"/>
</dbReference>
<keyword evidence="1" id="KW-0175">Coiled coil</keyword>
<dbReference type="eggNOG" id="KOG4598">
    <property type="taxonomic scope" value="Eukaryota"/>
</dbReference>
<dbReference type="CDD" id="cd01670">
    <property type="entry name" value="Death"/>
    <property type="match status" value="1"/>
</dbReference>
<dbReference type="InterPro" id="IPR011029">
    <property type="entry name" value="DEATH-like_dom_sf"/>
</dbReference>
<evidence type="ECO:0000313" key="4">
    <source>
        <dbReference type="EnsemblMetazoa" id="Aqu2.1.14251_001"/>
    </source>
</evidence>
<evidence type="ECO:0000256" key="1">
    <source>
        <dbReference type="SAM" id="Coils"/>
    </source>
</evidence>
<feature type="coiled-coil region" evidence="1">
    <location>
        <begin position="601"/>
        <end position="631"/>
    </location>
</feature>
<dbReference type="InParanoid" id="A0A1X7THS6"/>
<organism evidence="4">
    <name type="scientific">Amphimedon queenslandica</name>
    <name type="common">Sponge</name>
    <dbReference type="NCBI Taxonomy" id="400682"/>
    <lineage>
        <taxon>Eukaryota</taxon>
        <taxon>Metazoa</taxon>
        <taxon>Porifera</taxon>
        <taxon>Demospongiae</taxon>
        <taxon>Heteroscleromorpha</taxon>
        <taxon>Haplosclerida</taxon>
        <taxon>Niphatidae</taxon>
        <taxon>Amphimedon</taxon>
    </lineage>
</organism>
<feature type="coiled-coil region" evidence="1">
    <location>
        <begin position="507"/>
        <end position="534"/>
    </location>
</feature>
<dbReference type="Gene3D" id="1.10.533.10">
    <property type="entry name" value="Death Domain, Fas"/>
    <property type="match status" value="1"/>
</dbReference>
<dbReference type="SUPFAM" id="SSF47986">
    <property type="entry name" value="DEATH domain"/>
    <property type="match status" value="1"/>
</dbReference>
<feature type="region of interest" description="Disordered" evidence="2">
    <location>
        <begin position="212"/>
        <end position="232"/>
    </location>
</feature>
<dbReference type="InterPro" id="IPR045578">
    <property type="entry name" value="USP47_C"/>
</dbReference>